<dbReference type="SUPFAM" id="SSF46689">
    <property type="entry name" value="Homeodomain-like"/>
    <property type="match status" value="1"/>
</dbReference>
<sequence>MAERRESSSHAAVGISVQSIVDAALDVIRETGLSGLTMRSLAQRLGVRAPTLYHHVRSKDELLQLVARHAFGSFETEREAYDDVRTLDDWIAITTAGTLELRSFYARHPGLAGLIQATATPGRDQGDGSRAALTRAQIDALVRLGLPEAQARETFEATARWTMGAVAAEGATGADDALFARGLDLFMTGVRTQLASRAG</sequence>
<dbReference type="PANTHER" id="PTHR30055:SF151">
    <property type="entry name" value="TRANSCRIPTIONAL REGULATORY PROTEIN"/>
    <property type="match status" value="1"/>
</dbReference>
<dbReference type="PROSITE" id="PS50977">
    <property type="entry name" value="HTH_TETR_2"/>
    <property type="match status" value="1"/>
</dbReference>
<keyword evidence="2 4" id="KW-0238">DNA-binding</keyword>
<evidence type="ECO:0000256" key="4">
    <source>
        <dbReference type="PROSITE-ProRule" id="PRU00335"/>
    </source>
</evidence>
<dbReference type="InterPro" id="IPR036271">
    <property type="entry name" value="Tet_transcr_reg_TetR-rel_C_sf"/>
</dbReference>
<evidence type="ECO:0000256" key="3">
    <source>
        <dbReference type="ARBA" id="ARBA00023163"/>
    </source>
</evidence>
<dbReference type="OrthoDB" id="329481at2"/>
<dbReference type="InterPro" id="IPR050109">
    <property type="entry name" value="HTH-type_TetR-like_transc_reg"/>
</dbReference>
<dbReference type="Gene3D" id="1.10.10.60">
    <property type="entry name" value="Homeodomain-like"/>
    <property type="match status" value="1"/>
</dbReference>
<dbReference type="Pfam" id="PF00440">
    <property type="entry name" value="TetR_N"/>
    <property type="match status" value="1"/>
</dbReference>
<dbReference type="GO" id="GO:0003700">
    <property type="term" value="F:DNA-binding transcription factor activity"/>
    <property type="evidence" value="ECO:0007669"/>
    <property type="project" value="TreeGrafter"/>
</dbReference>
<feature type="domain" description="HTH tetR-type" evidence="5">
    <location>
        <begin position="14"/>
        <end position="74"/>
    </location>
</feature>
<organism evidence="6 7">
    <name type="scientific">Luteipulveratus mongoliensis</name>
    <dbReference type="NCBI Taxonomy" id="571913"/>
    <lineage>
        <taxon>Bacteria</taxon>
        <taxon>Bacillati</taxon>
        <taxon>Actinomycetota</taxon>
        <taxon>Actinomycetes</taxon>
        <taxon>Micrococcales</taxon>
        <taxon>Dermacoccaceae</taxon>
        <taxon>Luteipulveratus</taxon>
    </lineage>
</organism>
<accession>A0A0K1JFG1</accession>
<feature type="DNA-binding region" description="H-T-H motif" evidence="4">
    <location>
        <begin position="37"/>
        <end position="56"/>
    </location>
</feature>
<dbReference type="STRING" id="571913.VV02_04660"/>
<evidence type="ECO:0000313" key="7">
    <source>
        <dbReference type="Proteomes" id="UP000066480"/>
    </source>
</evidence>
<dbReference type="Gene3D" id="1.10.357.10">
    <property type="entry name" value="Tetracycline Repressor, domain 2"/>
    <property type="match status" value="1"/>
</dbReference>
<dbReference type="GO" id="GO:0000976">
    <property type="term" value="F:transcription cis-regulatory region binding"/>
    <property type="evidence" value="ECO:0007669"/>
    <property type="project" value="TreeGrafter"/>
</dbReference>
<dbReference type="RefSeq" id="WP_052590193.1">
    <property type="nucleotide sequence ID" value="NZ_CP011112.1"/>
</dbReference>
<dbReference type="SUPFAM" id="SSF48498">
    <property type="entry name" value="Tetracyclin repressor-like, C-terminal domain"/>
    <property type="match status" value="1"/>
</dbReference>
<keyword evidence="1" id="KW-0805">Transcription regulation</keyword>
<dbReference type="InterPro" id="IPR001647">
    <property type="entry name" value="HTH_TetR"/>
</dbReference>
<dbReference type="InterPro" id="IPR009057">
    <property type="entry name" value="Homeodomain-like_sf"/>
</dbReference>
<evidence type="ECO:0000256" key="1">
    <source>
        <dbReference type="ARBA" id="ARBA00023015"/>
    </source>
</evidence>
<keyword evidence="3" id="KW-0804">Transcription</keyword>
<dbReference type="KEGG" id="lmoi:VV02_04660"/>
<name>A0A0K1JFG1_9MICO</name>
<keyword evidence="7" id="KW-1185">Reference proteome</keyword>
<proteinExistence type="predicted"/>
<dbReference type="AlphaFoldDB" id="A0A0K1JFG1"/>
<protein>
    <submittedName>
        <fullName evidence="6">TetR family transcriptional regulator</fullName>
    </submittedName>
</protein>
<dbReference type="PANTHER" id="PTHR30055">
    <property type="entry name" value="HTH-TYPE TRANSCRIPTIONAL REGULATOR RUTR"/>
    <property type="match status" value="1"/>
</dbReference>
<evidence type="ECO:0000313" key="6">
    <source>
        <dbReference type="EMBL" id="AKU15318.1"/>
    </source>
</evidence>
<evidence type="ECO:0000256" key="2">
    <source>
        <dbReference type="ARBA" id="ARBA00023125"/>
    </source>
</evidence>
<gene>
    <name evidence="6" type="ORF">VV02_04660</name>
</gene>
<dbReference type="PRINTS" id="PR00455">
    <property type="entry name" value="HTHTETR"/>
</dbReference>
<dbReference type="EMBL" id="CP011112">
    <property type="protein sequence ID" value="AKU15318.1"/>
    <property type="molecule type" value="Genomic_DNA"/>
</dbReference>
<dbReference type="Proteomes" id="UP000066480">
    <property type="component" value="Chromosome"/>
</dbReference>
<reference evidence="6 7" key="1">
    <citation type="submission" date="2015-03" db="EMBL/GenBank/DDBJ databases">
        <title>Luteipulveratus halotolerans sp. nov., a novel actinobacterium (Dermacoccaceae) from Sarawak, Malaysia.</title>
        <authorList>
            <person name="Juboi H."/>
            <person name="Basik A."/>
            <person name="Shamsul S.S."/>
            <person name="Arnold P."/>
            <person name="Schmitt E.K."/>
            <person name="Sanglier J.-J."/>
            <person name="Yeo T."/>
        </authorList>
    </citation>
    <scope>NUCLEOTIDE SEQUENCE [LARGE SCALE GENOMIC DNA]</scope>
    <source>
        <strain evidence="6 7">MN07-A0370</strain>
    </source>
</reference>
<evidence type="ECO:0000259" key="5">
    <source>
        <dbReference type="PROSITE" id="PS50977"/>
    </source>
</evidence>